<feature type="transmembrane region" description="Helical" evidence="7">
    <location>
        <begin position="239"/>
        <end position="260"/>
    </location>
</feature>
<feature type="transmembrane region" description="Helical" evidence="7">
    <location>
        <begin position="514"/>
        <end position="533"/>
    </location>
</feature>
<feature type="transmembrane region" description="Helical" evidence="7">
    <location>
        <begin position="312"/>
        <end position="335"/>
    </location>
</feature>
<dbReference type="NCBIfam" id="TIGR00711">
    <property type="entry name" value="efflux_EmrB"/>
    <property type="match status" value="1"/>
</dbReference>
<feature type="transmembrane region" description="Helical" evidence="7">
    <location>
        <begin position="281"/>
        <end position="306"/>
    </location>
</feature>
<protein>
    <submittedName>
        <fullName evidence="9">EmrB/QacA subfamily drug resistance transporter</fullName>
    </submittedName>
</protein>
<proteinExistence type="predicted"/>
<feature type="transmembrane region" description="Helical" evidence="7">
    <location>
        <begin position="209"/>
        <end position="227"/>
    </location>
</feature>
<evidence type="ECO:0000313" key="10">
    <source>
        <dbReference type="Proteomes" id="UP000295680"/>
    </source>
</evidence>
<keyword evidence="3" id="KW-1003">Cell membrane</keyword>
<gene>
    <name evidence="9" type="ORF">EV192_1011726</name>
</gene>
<keyword evidence="10" id="KW-1185">Reference proteome</keyword>
<dbReference type="PANTHER" id="PTHR42718:SF46">
    <property type="entry name" value="BLR6921 PROTEIN"/>
    <property type="match status" value="1"/>
</dbReference>
<evidence type="ECO:0000256" key="3">
    <source>
        <dbReference type="ARBA" id="ARBA00022475"/>
    </source>
</evidence>
<evidence type="ECO:0000256" key="1">
    <source>
        <dbReference type="ARBA" id="ARBA00004651"/>
    </source>
</evidence>
<evidence type="ECO:0000256" key="4">
    <source>
        <dbReference type="ARBA" id="ARBA00022692"/>
    </source>
</evidence>
<feature type="transmembrane region" description="Helical" evidence="7">
    <location>
        <begin position="145"/>
        <end position="170"/>
    </location>
</feature>
<keyword evidence="6 7" id="KW-0472">Membrane</keyword>
<dbReference type="RefSeq" id="WP_132112689.1">
    <property type="nucleotide sequence ID" value="NZ_SLWS01000001.1"/>
</dbReference>
<feature type="transmembrane region" description="Helical" evidence="7">
    <location>
        <begin position="347"/>
        <end position="364"/>
    </location>
</feature>
<feature type="transmembrane region" description="Helical" evidence="7">
    <location>
        <begin position="376"/>
        <end position="393"/>
    </location>
</feature>
<dbReference type="PROSITE" id="PS50850">
    <property type="entry name" value="MFS"/>
    <property type="match status" value="1"/>
</dbReference>
<feature type="transmembrane region" description="Helical" evidence="7">
    <location>
        <begin position="176"/>
        <end position="197"/>
    </location>
</feature>
<dbReference type="OrthoDB" id="4532109at2"/>
<dbReference type="PRINTS" id="PR01036">
    <property type="entry name" value="TCRTETB"/>
</dbReference>
<evidence type="ECO:0000256" key="6">
    <source>
        <dbReference type="ARBA" id="ARBA00023136"/>
    </source>
</evidence>
<comment type="subcellular location">
    <subcellularLocation>
        <location evidence="1">Cell membrane</location>
        <topology evidence="1">Multi-pass membrane protein</topology>
    </subcellularLocation>
</comment>
<dbReference type="InterPro" id="IPR020846">
    <property type="entry name" value="MFS_dom"/>
</dbReference>
<dbReference type="Gene3D" id="1.20.1720.10">
    <property type="entry name" value="Multidrug resistance protein D"/>
    <property type="match status" value="1"/>
</dbReference>
<dbReference type="Pfam" id="PF07690">
    <property type="entry name" value="MFS_1"/>
    <property type="match status" value="1"/>
</dbReference>
<evidence type="ECO:0000256" key="7">
    <source>
        <dbReference type="SAM" id="Phobius"/>
    </source>
</evidence>
<dbReference type="GO" id="GO:0005886">
    <property type="term" value="C:plasma membrane"/>
    <property type="evidence" value="ECO:0007669"/>
    <property type="project" value="UniProtKB-SubCell"/>
</dbReference>
<sequence>MAVDSSTGLPAPAVPRQRPWLVLAVLCLGFFVILLDTTIVNIAVPELTVSLGATLDQVLWIVNAYTITYAALLITGGRLGDMYGAKRLFMIGLVLFTTASAVCGLAQTPAQLIAARALQGVGGALLTPQTLAIITVTFPANRRGAAYGIWGAVAGLATVAGPAVGGWLVTSLNWRWVFYVNLPIGLAALGLAAAFLPDLRFNRRHRLDWRGTALVSLALFLISFGLIEGPSHRWGAVWGPVTIPTVLGAGVVVLLLFVWQQRAHRDREPLVPTGIYANRDFAVMSGVVAAISFGMLGLFLPLVIFLQSVLSLSALQAGLVLAPMSLASIASAPVAGRLADRYGGKDALIFGLVFWAGGIALVLWSTRIDDDRGQLIAGLVIAGLGLGMTFAPLQSIAMRDIMPNVASAAAGLMNTARQLGALLGSSVTGALLQAQLAARLGPAADQNVDALPESFRPWVLDGFHKAAATAKGLEVGAGQSGAHIPADVPASVRPAIEQIALKAFHESYIPAMRLTLILPVIVLALAVIGALFVRHTGRPRTGEERTPTG</sequence>
<reference evidence="9 10" key="1">
    <citation type="submission" date="2019-03" db="EMBL/GenBank/DDBJ databases">
        <title>Genomic Encyclopedia of Type Strains, Phase IV (KMG-IV): sequencing the most valuable type-strain genomes for metagenomic binning, comparative biology and taxonomic classification.</title>
        <authorList>
            <person name="Goeker M."/>
        </authorList>
    </citation>
    <scope>NUCLEOTIDE SEQUENCE [LARGE SCALE GENOMIC DNA]</scope>
    <source>
        <strain evidence="9 10">DSM 45934</strain>
    </source>
</reference>
<organism evidence="9 10">
    <name type="scientific">Actinocrispum wychmicini</name>
    <dbReference type="NCBI Taxonomy" id="1213861"/>
    <lineage>
        <taxon>Bacteria</taxon>
        <taxon>Bacillati</taxon>
        <taxon>Actinomycetota</taxon>
        <taxon>Actinomycetes</taxon>
        <taxon>Pseudonocardiales</taxon>
        <taxon>Pseudonocardiaceae</taxon>
        <taxon>Actinocrispum</taxon>
    </lineage>
</organism>
<dbReference type="InterPro" id="IPR011701">
    <property type="entry name" value="MFS"/>
</dbReference>
<dbReference type="EMBL" id="SLWS01000001">
    <property type="protein sequence ID" value="TCO65934.1"/>
    <property type="molecule type" value="Genomic_DNA"/>
</dbReference>
<dbReference type="GO" id="GO:0022857">
    <property type="term" value="F:transmembrane transporter activity"/>
    <property type="evidence" value="ECO:0007669"/>
    <property type="project" value="InterPro"/>
</dbReference>
<evidence type="ECO:0000256" key="5">
    <source>
        <dbReference type="ARBA" id="ARBA00022989"/>
    </source>
</evidence>
<dbReference type="AlphaFoldDB" id="A0A4R2K0X3"/>
<comment type="caution">
    <text evidence="9">The sequence shown here is derived from an EMBL/GenBank/DDBJ whole genome shotgun (WGS) entry which is preliminary data.</text>
</comment>
<evidence type="ECO:0000313" key="9">
    <source>
        <dbReference type="EMBL" id="TCO65934.1"/>
    </source>
</evidence>
<dbReference type="InterPro" id="IPR004638">
    <property type="entry name" value="EmrB-like"/>
</dbReference>
<evidence type="ECO:0000259" key="8">
    <source>
        <dbReference type="PROSITE" id="PS50850"/>
    </source>
</evidence>
<evidence type="ECO:0000256" key="2">
    <source>
        <dbReference type="ARBA" id="ARBA00022448"/>
    </source>
</evidence>
<feature type="domain" description="Major facilitator superfamily (MFS) profile" evidence="8">
    <location>
        <begin position="22"/>
        <end position="538"/>
    </location>
</feature>
<dbReference type="PANTHER" id="PTHR42718">
    <property type="entry name" value="MAJOR FACILITATOR SUPERFAMILY MULTIDRUG TRANSPORTER MFSC"/>
    <property type="match status" value="1"/>
</dbReference>
<keyword evidence="2" id="KW-0813">Transport</keyword>
<feature type="transmembrane region" description="Helical" evidence="7">
    <location>
        <begin position="113"/>
        <end position="138"/>
    </location>
</feature>
<dbReference type="Proteomes" id="UP000295680">
    <property type="component" value="Unassembled WGS sequence"/>
</dbReference>
<dbReference type="Gene3D" id="1.20.1250.20">
    <property type="entry name" value="MFS general substrate transporter like domains"/>
    <property type="match status" value="1"/>
</dbReference>
<feature type="transmembrane region" description="Helical" evidence="7">
    <location>
        <begin position="57"/>
        <end position="76"/>
    </location>
</feature>
<dbReference type="SUPFAM" id="SSF103473">
    <property type="entry name" value="MFS general substrate transporter"/>
    <property type="match status" value="1"/>
</dbReference>
<dbReference type="InterPro" id="IPR036259">
    <property type="entry name" value="MFS_trans_sf"/>
</dbReference>
<accession>A0A4R2K0X3</accession>
<keyword evidence="5 7" id="KW-1133">Transmembrane helix</keyword>
<keyword evidence="4 7" id="KW-0812">Transmembrane</keyword>
<feature type="transmembrane region" description="Helical" evidence="7">
    <location>
        <begin position="88"/>
        <end position="107"/>
    </location>
</feature>
<dbReference type="CDD" id="cd17321">
    <property type="entry name" value="MFS_MMR_MDR_like"/>
    <property type="match status" value="1"/>
</dbReference>
<name>A0A4R2K0X3_9PSEU</name>
<feature type="transmembrane region" description="Helical" evidence="7">
    <location>
        <begin position="20"/>
        <end position="45"/>
    </location>
</feature>